<evidence type="ECO:0000256" key="1">
    <source>
        <dbReference type="SAM" id="MobiDB-lite"/>
    </source>
</evidence>
<evidence type="ECO:0000313" key="3">
    <source>
        <dbReference type="Proteomes" id="UP000315349"/>
    </source>
</evidence>
<protein>
    <submittedName>
        <fullName evidence="2">Uncharacterized protein</fullName>
    </submittedName>
</protein>
<sequence>MTGYTVHTGSTAEFSDGWDRIFGKTTSSSKTATGAKNSSKTKAKTPGQPTGELSKSASGKSSGKAAAKPKKQAQ</sequence>
<feature type="compositionally biased region" description="Low complexity" evidence="1">
    <location>
        <begin position="54"/>
        <end position="66"/>
    </location>
</feature>
<gene>
    <name evidence="2" type="ORF">Spb1_04380</name>
</gene>
<feature type="region of interest" description="Disordered" evidence="1">
    <location>
        <begin position="1"/>
        <end position="74"/>
    </location>
</feature>
<proteinExistence type="predicted"/>
<keyword evidence="3" id="KW-1185">Reference proteome</keyword>
<feature type="compositionally biased region" description="Polar residues" evidence="1">
    <location>
        <begin position="1"/>
        <end position="13"/>
    </location>
</feature>
<evidence type="ECO:0000313" key="2">
    <source>
        <dbReference type="EMBL" id="QDV28575.1"/>
    </source>
</evidence>
<dbReference type="EMBL" id="CP036299">
    <property type="protein sequence ID" value="QDV28575.1"/>
    <property type="molecule type" value="Genomic_DNA"/>
</dbReference>
<name>A0A518GJ07_9PLAN</name>
<organism evidence="2 3">
    <name type="scientific">Planctopirus ephydatiae</name>
    <dbReference type="NCBI Taxonomy" id="2528019"/>
    <lineage>
        <taxon>Bacteria</taxon>
        <taxon>Pseudomonadati</taxon>
        <taxon>Planctomycetota</taxon>
        <taxon>Planctomycetia</taxon>
        <taxon>Planctomycetales</taxon>
        <taxon>Planctomycetaceae</taxon>
        <taxon>Planctopirus</taxon>
    </lineage>
</organism>
<accession>A0A518GJ07</accession>
<dbReference type="AlphaFoldDB" id="A0A518GJ07"/>
<dbReference type="Proteomes" id="UP000315349">
    <property type="component" value="Chromosome"/>
</dbReference>
<dbReference type="RefSeq" id="WP_145295069.1">
    <property type="nucleotide sequence ID" value="NZ_CP036299.1"/>
</dbReference>
<dbReference type="KEGG" id="peh:Spb1_04380"/>
<reference evidence="2 3" key="1">
    <citation type="submission" date="2019-02" db="EMBL/GenBank/DDBJ databases">
        <title>Deep-cultivation of Planctomycetes and their phenomic and genomic characterization uncovers novel biology.</title>
        <authorList>
            <person name="Wiegand S."/>
            <person name="Jogler M."/>
            <person name="Boedeker C."/>
            <person name="Pinto D."/>
            <person name="Vollmers J."/>
            <person name="Rivas-Marin E."/>
            <person name="Kohn T."/>
            <person name="Peeters S.H."/>
            <person name="Heuer A."/>
            <person name="Rast P."/>
            <person name="Oberbeckmann S."/>
            <person name="Bunk B."/>
            <person name="Jeske O."/>
            <person name="Meyerdierks A."/>
            <person name="Storesund J.E."/>
            <person name="Kallscheuer N."/>
            <person name="Luecker S."/>
            <person name="Lage O.M."/>
            <person name="Pohl T."/>
            <person name="Merkel B.J."/>
            <person name="Hornburger P."/>
            <person name="Mueller R.-W."/>
            <person name="Bruemmer F."/>
            <person name="Labrenz M."/>
            <person name="Spormann A.M."/>
            <person name="Op den Camp H."/>
            <person name="Overmann J."/>
            <person name="Amann R."/>
            <person name="Jetten M.S.M."/>
            <person name="Mascher T."/>
            <person name="Medema M.H."/>
            <person name="Devos D.P."/>
            <person name="Kaster A.-K."/>
            <person name="Ovreas L."/>
            <person name="Rohde M."/>
            <person name="Galperin M.Y."/>
            <person name="Jogler C."/>
        </authorList>
    </citation>
    <scope>NUCLEOTIDE SEQUENCE [LARGE SCALE GENOMIC DNA]</scope>
    <source>
        <strain evidence="2 3">Spb1</strain>
    </source>
</reference>
<feature type="compositionally biased region" description="Low complexity" evidence="1">
    <location>
        <begin position="24"/>
        <end position="40"/>
    </location>
</feature>